<dbReference type="RefSeq" id="WP_377464853.1">
    <property type="nucleotide sequence ID" value="NZ_JBHUOP010000001.1"/>
</dbReference>
<dbReference type="SMART" id="SM00474">
    <property type="entry name" value="35EXOc"/>
    <property type="match status" value="1"/>
</dbReference>
<feature type="domain" description="HRDC" evidence="1">
    <location>
        <begin position="224"/>
        <end position="304"/>
    </location>
</feature>
<evidence type="ECO:0000313" key="3">
    <source>
        <dbReference type="Proteomes" id="UP001597391"/>
    </source>
</evidence>
<organism evidence="2 3">
    <name type="scientific">Populibacterium corticicola</name>
    <dbReference type="NCBI Taxonomy" id="1812826"/>
    <lineage>
        <taxon>Bacteria</taxon>
        <taxon>Bacillati</taxon>
        <taxon>Actinomycetota</taxon>
        <taxon>Actinomycetes</taxon>
        <taxon>Micrococcales</taxon>
        <taxon>Jonesiaceae</taxon>
        <taxon>Populibacterium</taxon>
    </lineage>
</organism>
<dbReference type="InterPro" id="IPR041605">
    <property type="entry name" value="Exo_C"/>
</dbReference>
<dbReference type="InterPro" id="IPR036397">
    <property type="entry name" value="RNaseH_sf"/>
</dbReference>
<dbReference type="InterPro" id="IPR044876">
    <property type="entry name" value="HRDC_dom_sf"/>
</dbReference>
<dbReference type="InterPro" id="IPR051086">
    <property type="entry name" value="RNase_D-like"/>
</dbReference>
<dbReference type="SUPFAM" id="SSF53098">
    <property type="entry name" value="Ribonuclease H-like"/>
    <property type="match status" value="1"/>
</dbReference>
<dbReference type="PANTHER" id="PTHR47649">
    <property type="entry name" value="RIBONUCLEASE D"/>
    <property type="match status" value="1"/>
</dbReference>
<dbReference type="InterPro" id="IPR012337">
    <property type="entry name" value="RNaseH-like_sf"/>
</dbReference>
<accession>A0ABW5XAR3</accession>
<dbReference type="SUPFAM" id="SSF47819">
    <property type="entry name" value="HRDC-like"/>
    <property type="match status" value="1"/>
</dbReference>
<name>A0ABW5XAR3_9MICO</name>
<keyword evidence="3" id="KW-1185">Reference proteome</keyword>
<dbReference type="EMBL" id="JBHUOP010000001">
    <property type="protein sequence ID" value="MFD2839386.1"/>
    <property type="molecule type" value="Genomic_DNA"/>
</dbReference>
<comment type="caution">
    <text evidence="2">The sequence shown here is derived from an EMBL/GenBank/DDBJ whole genome shotgun (WGS) entry which is preliminary data.</text>
</comment>
<dbReference type="InterPro" id="IPR010997">
    <property type="entry name" value="HRDC-like_sf"/>
</dbReference>
<dbReference type="SMART" id="SM00341">
    <property type="entry name" value="HRDC"/>
    <property type="match status" value="1"/>
</dbReference>
<dbReference type="Gene3D" id="3.30.420.10">
    <property type="entry name" value="Ribonuclease H-like superfamily/Ribonuclease H"/>
    <property type="match status" value="1"/>
</dbReference>
<evidence type="ECO:0000259" key="1">
    <source>
        <dbReference type="PROSITE" id="PS50967"/>
    </source>
</evidence>
<dbReference type="Proteomes" id="UP001597391">
    <property type="component" value="Unassembled WGS sequence"/>
</dbReference>
<dbReference type="PANTHER" id="PTHR47649:SF1">
    <property type="entry name" value="RIBONUCLEASE D"/>
    <property type="match status" value="1"/>
</dbReference>
<protein>
    <submittedName>
        <fullName evidence="2">HRDC domain-containing protein</fullName>
    </submittedName>
</protein>
<dbReference type="PROSITE" id="PS50967">
    <property type="entry name" value="HRDC"/>
    <property type="match status" value="1"/>
</dbReference>
<dbReference type="Pfam" id="PF00570">
    <property type="entry name" value="HRDC"/>
    <property type="match status" value="1"/>
</dbReference>
<proteinExistence type="predicted"/>
<sequence length="401" mass="45465">MSISPPTDITMLTEPRDGAAQLVANQMGYHNALVRLAQGTGAFAVDAERASGFRYGNRNYLVQVRREGAGTFLFDPTGIEDFTELNAIMQSDTWIFHAATQDLIPLADQGLTPPAIFDTEVAARLLGIERVNLANVTSHFLGLTLAKEHSHQDWSTRPLPDSWLTYAALDVELLTELAEHEIEQLKEEGKYEWALEEFEHLRVAPVTVRVDPWRRTSGIQTIRDRRKLAVLRELWSEREKIARARDISPSRILPDRGIVQAATVVPRSVGALLSLHDFGGTTNRRRAHQWERAIQRALALPAEELPPLRLPTAPKAPPINRWEEKSPLALKRYEPAKEFVDSLAERFNMPVENVLQPKLLRQLVWDSTNRAINVRQYLSENGAREWQITLVDKHLQELITP</sequence>
<evidence type="ECO:0000313" key="2">
    <source>
        <dbReference type="EMBL" id="MFD2839386.1"/>
    </source>
</evidence>
<gene>
    <name evidence="2" type="ORF">ACFSYH_02210</name>
</gene>
<dbReference type="CDD" id="cd06142">
    <property type="entry name" value="RNaseD_exo"/>
    <property type="match status" value="1"/>
</dbReference>
<dbReference type="InterPro" id="IPR002562">
    <property type="entry name" value="3'-5'_exonuclease_dom"/>
</dbReference>
<dbReference type="Pfam" id="PF18305">
    <property type="entry name" value="DNA_pol_A_exoN"/>
    <property type="match status" value="1"/>
</dbReference>
<dbReference type="Pfam" id="PF01612">
    <property type="entry name" value="DNA_pol_A_exo1"/>
    <property type="match status" value="1"/>
</dbReference>
<reference evidence="3" key="1">
    <citation type="journal article" date="2019" name="Int. J. Syst. Evol. Microbiol.">
        <title>The Global Catalogue of Microorganisms (GCM) 10K type strain sequencing project: providing services to taxonomists for standard genome sequencing and annotation.</title>
        <authorList>
            <consortium name="The Broad Institute Genomics Platform"/>
            <consortium name="The Broad Institute Genome Sequencing Center for Infectious Disease"/>
            <person name="Wu L."/>
            <person name="Ma J."/>
        </authorList>
    </citation>
    <scope>NUCLEOTIDE SEQUENCE [LARGE SCALE GENOMIC DNA]</scope>
    <source>
        <strain evidence="3">KCTC 33576</strain>
    </source>
</reference>
<dbReference type="Gene3D" id="1.10.150.80">
    <property type="entry name" value="HRDC domain"/>
    <property type="match status" value="2"/>
</dbReference>
<dbReference type="InterPro" id="IPR002121">
    <property type="entry name" value="HRDC_dom"/>
</dbReference>